<organism evidence="1">
    <name type="scientific">Acinetobacter pittii</name>
    <name type="common">Acinetobacter genomosp. 3</name>
    <dbReference type="NCBI Taxonomy" id="48296"/>
    <lineage>
        <taxon>Bacteria</taxon>
        <taxon>Pseudomonadati</taxon>
        <taxon>Pseudomonadota</taxon>
        <taxon>Gammaproteobacteria</taxon>
        <taxon>Moraxellales</taxon>
        <taxon>Moraxellaceae</taxon>
        <taxon>Acinetobacter</taxon>
        <taxon>Acinetobacter calcoaceticus/baumannii complex</taxon>
    </lineage>
</organism>
<reference evidence="1" key="1">
    <citation type="submission" date="2014-03" db="EMBL/GenBank/DDBJ databases">
        <authorList>
            <person name="Huang T.-W."/>
            <person name="Lai J.-F."/>
            <person name="Liao T.-L."/>
            <person name="Lin A.-C."/>
            <person name="Chen Y.-T."/>
            <person name="Tsai S.-F."/>
            <person name="Lauderdale T.-L."/>
        </authorList>
    </citation>
    <scope>NUCLEOTIDE SEQUENCE</scope>
    <source>
        <strain evidence="1">MS32</strain>
        <plasmid evidence="1">pMS32-1</plasmid>
    </source>
</reference>
<sequence>MDARLKGVSKESLRNEILADKNASKAEIEEGLRDIDRAYNSNFKDKGLYAQDVVAKCVKLID</sequence>
<evidence type="ECO:0000313" key="1">
    <source>
        <dbReference type="EMBL" id="AIF77176.1"/>
    </source>
</evidence>
<proteinExistence type="predicted"/>
<dbReference type="EMBL" id="KJ616405">
    <property type="protein sequence ID" value="AIF77176.1"/>
    <property type="molecule type" value="Genomic_DNA"/>
</dbReference>
<geneLocation type="plasmid" evidence="1">
    <name>pMS32-1</name>
</geneLocation>
<keyword evidence="1" id="KW-0614">Plasmid</keyword>
<name>A0A075MDC5_ACIPI</name>
<accession>K9C9R7</accession>
<protein>
    <submittedName>
        <fullName evidence="1">Uncharacterized protein</fullName>
    </submittedName>
</protein>
<accession>A0A075MDC5</accession>
<dbReference type="AlphaFoldDB" id="A0A075MDC5"/>
<dbReference type="RefSeq" id="WP_000340067.1">
    <property type="nucleotide sequence ID" value="NC_025173.1"/>
</dbReference>